<dbReference type="PROSITE" id="PS50975">
    <property type="entry name" value="ATP_GRASP"/>
    <property type="match status" value="1"/>
</dbReference>
<evidence type="ECO:0000313" key="4">
    <source>
        <dbReference type="Proteomes" id="UP000177954"/>
    </source>
</evidence>
<accession>A0A1G2GYJ2</accession>
<dbReference type="Proteomes" id="UP000177954">
    <property type="component" value="Unassembled WGS sequence"/>
</dbReference>
<dbReference type="Pfam" id="PF02655">
    <property type="entry name" value="ATP-grasp_3"/>
    <property type="match status" value="1"/>
</dbReference>
<reference evidence="3 4" key="1">
    <citation type="journal article" date="2016" name="Nat. Commun.">
        <title>Thousands of microbial genomes shed light on interconnected biogeochemical processes in an aquifer system.</title>
        <authorList>
            <person name="Anantharaman K."/>
            <person name="Brown C.T."/>
            <person name="Hug L.A."/>
            <person name="Sharon I."/>
            <person name="Castelle C.J."/>
            <person name="Probst A.J."/>
            <person name="Thomas B.C."/>
            <person name="Singh A."/>
            <person name="Wilkins M.J."/>
            <person name="Karaoz U."/>
            <person name="Brodie E.L."/>
            <person name="Williams K.H."/>
            <person name="Hubbard S.S."/>
            <person name="Banfield J.F."/>
        </authorList>
    </citation>
    <scope>NUCLEOTIDE SEQUENCE [LARGE SCALE GENOMIC DNA]</scope>
</reference>
<organism evidence="3 4">
    <name type="scientific">Candidatus Ryanbacteria bacterium RIFCSPLOWO2_02_FULL_47_14</name>
    <dbReference type="NCBI Taxonomy" id="1802129"/>
    <lineage>
        <taxon>Bacteria</taxon>
        <taxon>Candidatus Ryaniibacteriota</taxon>
    </lineage>
</organism>
<dbReference type="InterPro" id="IPR011761">
    <property type="entry name" value="ATP-grasp"/>
</dbReference>
<dbReference type="GO" id="GO:0005524">
    <property type="term" value="F:ATP binding"/>
    <property type="evidence" value="ECO:0007669"/>
    <property type="project" value="UniProtKB-UniRule"/>
</dbReference>
<feature type="domain" description="ATP-grasp" evidence="2">
    <location>
        <begin position="165"/>
        <end position="376"/>
    </location>
</feature>
<sequence length="519" mass="59288">MLFGREFLFRKSKTHAILSNMDGKLFDSWKQYVPDLARVLQKMDEKTIIALGVAAFPRIIPSLFLKRYAIYCVKDATDIDLLRNYTTIYSLEEKHPKIAAKVHATNYLLGNFAFRAFLKSRKHPFRLLFYQTTPKILEKLEEMKIEWIGNRPESFSGVLLKGDFRDLVKSLGLPAIPDWRIKREEFLKKSFAELTEKWGRVPVVQRADFDVAGELGTFFVRTEKDWKEMHDILEKDERYAEVTISPFVDGLSMSMLGCVTHKGILTSTLQLQLVDVPEALHGQYPTGVFLGHDWVYRDWPESVEHAAERATRALGEYLASRGFHGIFGIDFVYDSKTQEIFPIECNPRFTGALPVYSLMTAAAGVPTVEFFHLMAHLKIDADFDFAAVDEGLKKRLPLSHISVTPKGIYSMKLPLAAGIYSFDAKEKSLKYERKGAFYWDFQSDKEFMIIDSVPRVGGTVIQNVPRLFKLIFPRGIARSSSEVEPDIGALLITLSDALRRNQEHIESDESVHPTEEELP</sequence>
<comment type="caution">
    <text evidence="3">The sequence shown here is derived from an EMBL/GenBank/DDBJ whole genome shotgun (WGS) entry which is preliminary data.</text>
</comment>
<dbReference type="SUPFAM" id="SSF56059">
    <property type="entry name" value="Glutathione synthetase ATP-binding domain-like"/>
    <property type="match status" value="1"/>
</dbReference>
<dbReference type="STRING" id="1802129.A3J04_02735"/>
<dbReference type="EMBL" id="MHNZ01000037">
    <property type="protein sequence ID" value="OGZ55140.1"/>
    <property type="molecule type" value="Genomic_DNA"/>
</dbReference>
<protein>
    <recommendedName>
        <fullName evidence="2">ATP-grasp domain-containing protein</fullName>
    </recommendedName>
</protein>
<gene>
    <name evidence="3" type="ORF">A3J04_02735</name>
</gene>
<keyword evidence="1" id="KW-0067">ATP-binding</keyword>
<evidence type="ECO:0000259" key="2">
    <source>
        <dbReference type="PROSITE" id="PS50975"/>
    </source>
</evidence>
<keyword evidence="1" id="KW-0547">Nucleotide-binding</keyword>
<name>A0A1G2GYJ2_9BACT</name>
<evidence type="ECO:0000256" key="1">
    <source>
        <dbReference type="PROSITE-ProRule" id="PRU00409"/>
    </source>
</evidence>
<dbReference type="Gene3D" id="3.30.470.20">
    <property type="entry name" value="ATP-grasp fold, B domain"/>
    <property type="match status" value="1"/>
</dbReference>
<proteinExistence type="predicted"/>
<dbReference type="InterPro" id="IPR003806">
    <property type="entry name" value="ATP-grasp_PylC-type"/>
</dbReference>
<evidence type="ECO:0000313" key="3">
    <source>
        <dbReference type="EMBL" id="OGZ55140.1"/>
    </source>
</evidence>
<dbReference type="AlphaFoldDB" id="A0A1G2GYJ2"/>
<dbReference type="GO" id="GO:0046872">
    <property type="term" value="F:metal ion binding"/>
    <property type="evidence" value="ECO:0007669"/>
    <property type="project" value="InterPro"/>
</dbReference>